<dbReference type="KEGG" id="tum:CBW65_02880"/>
<dbReference type="OrthoDB" id="2381070at2"/>
<dbReference type="InterPro" id="IPR036178">
    <property type="entry name" value="Formintransfe-cycloase-like_sf"/>
</dbReference>
<dbReference type="RefSeq" id="WP_087455506.1">
    <property type="nucleotide sequence ID" value="NZ_CP021434.1"/>
</dbReference>
<dbReference type="EMBL" id="CP021434">
    <property type="protein sequence ID" value="ARU60118.1"/>
    <property type="molecule type" value="Genomic_DNA"/>
</dbReference>
<evidence type="ECO:0000313" key="2">
    <source>
        <dbReference type="EMBL" id="ARU60118.1"/>
    </source>
</evidence>
<name>A0A1Y0II35_9BACL</name>
<organism evidence="2 3">
    <name type="scientific">Tumebacillus avium</name>
    <dbReference type="NCBI Taxonomy" id="1903704"/>
    <lineage>
        <taxon>Bacteria</taxon>
        <taxon>Bacillati</taxon>
        <taxon>Bacillota</taxon>
        <taxon>Bacilli</taxon>
        <taxon>Bacillales</taxon>
        <taxon>Alicyclobacillaceae</taxon>
        <taxon>Tumebacillus</taxon>
    </lineage>
</organism>
<dbReference type="Proteomes" id="UP000195437">
    <property type="component" value="Chromosome"/>
</dbReference>
<evidence type="ECO:0000313" key="3">
    <source>
        <dbReference type="Proteomes" id="UP000195437"/>
    </source>
</evidence>
<dbReference type="InterPro" id="IPR007044">
    <property type="entry name" value="Cyclodeamin/CycHdrlase"/>
</dbReference>
<dbReference type="GO" id="GO:0003824">
    <property type="term" value="F:catalytic activity"/>
    <property type="evidence" value="ECO:0007669"/>
    <property type="project" value="InterPro"/>
</dbReference>
<proteinExistence type="predicted"/>
<dbReference type="SUPFAM" id="SSF101262">
    <property type="entry name" value="Methenyltetrahydrofolate cyclohydrolase-like"/>
    <property type="match status" value="1"/>
</dbReference>
<dbReference type="Pfam" id="PF04961">
    <property type="entry name" value="FTCD_C"/>
    <property type="match status" value="1"/>
</dbReference>
<dbReference type="Gene3D" id="1.20.120.680">
    <property type="entry name" value="Formiminotetrahydrofolate cyclodeaminase monomer, up-and-down helical bundle"/>
    <property type="match status" value="1"/>
</dbReference>
<reference evidence="3" key="1">
    <citation type="submission" date="2017-05" db="EMBL/GenBank/DDBJ databases">
        <authorList>
            <person name="Sung H."/>
        </authorList>
    </citation>
    <scope>NUCLEOTIDE SEQUENCE [LARGE SCALE GENOMIC DNA]</scope>
    <source>
        <strain evidence="3">AR23208</strain>
    </source>
</reference>
<gene>
    <name evidence="2" type="ORF">CBW65_02880</name>
</gene>
<accession>A0A1Y0II35</accession>
<protein>
    <recommendedName>
        <fullName evidence="1">Cyclodeaminase/cyclohydrolase domain-containing protein</fullName>
    </recommendedName>
</protein>
<evidence type="ECO:0000259" key="1">
    <source>
        <dbReference type="Pfam" id="PF04961"/>
    </source>
</evidence>
<dbReference type="AlphaFoldDB" id="A0A1Y0II35"/>
<sequence>MTRTRKGRFVDEPFPNLCDWVAHPDVPSPAGGTVVAACTALAASLSELILRVTKNRLVKKGEGTERVEELLAEAATLRVRLLDYGEGDVYEAQKIIQGERNACVRKDVGSPAKIAGTIVKVLRLGNEMAPMVGKALHSDVRVIAYLAYAGVMGITEICYANIRLAGGADDELMARIERWRTEAAELRDSMLSRTT</sequence>
<feature type="domain" description="Cyclodeaminase/cyclohydrolase" evidence="1">
    <location>
        <begin position="26"/>
        <end position="163"/>
    </location>
</feature>
<keyword evidence="3" id="KW-1185">Reference proteome</keyword>